<name>A0AC11ESN7_SHEEP</name>
<sequence length="155" mass="17431">MPFWIGAVILPLSGLLLSLPARAEVKARSCGEVRQAYGAKGFSLADIPYQEIAGEHLRICPQEYTCCTTEMEDKLSQQSKLEFENLVEETSHFVRTTFVSRHKKFDDTQALWDFSLGLQRREDWNSALPEIRPDQNQNSSSLPRGGNQSPILSSA</sequence>
<reference evidence="1" key="3">
    <citation type="submission" date="2025-09" db="UniProtKB">
        <authorList>
            <consortium name="Ensembl"/>
        </authorList>
    </citation>
    <scope>IDENTIFICATION</scope>
</reference>
<protein>
    <submittedName>
        <fullName evidence="1">Uncharacterized protein</fullName>
    </submittedName>
</protein>
<reference evidence="1" key="1">
    <citation type="submission" date="2020-11" db="EMBL/GenBank/DDBJ databases">
        <authorList>
            <person name="Davenport K.M."/>
            <person name="Bickhart D.M."/>
            <person name="Smith T.P.L."/>
            <person name="Murdoch B.M."/>
            <person name="Rosen B.D."/>
        </authorList>
    </citation>
    <scope>NUCLEOTIDE SEQUENCE [LARGE SCALE GENOMIC DNA]</scope>
    <source>
        <strain evidence="1">OAR_USU_Benz2616</strain>
    </source>
</reference>
<reference evidence="1" key="2">
    <citation type="submission" date="2025-08" db="UniProtKB">
        <authorList>
            <consortium name="Ensembl"/>
        </authorList>
    </citation>
    <scope>IDENTIFICATION</scope>
</reference>
<proteinExistence type="predicted"/>
<accession>A0AC11ESN7</accession>
<evidence type="ECO:0000313" key="1">
    <source>
        <dbReference type="Ensembl" id="ENSOARP00020062487.1"/>
    </source>
</evidence>
<dbReference type="Ensembl" id="ENSOART00020071211.1">
    <property type="protein sequence ID" value="ENSOARP00020062487.1"/>
    <property type="gene ID" value="ENSOARG00020035303.1"/>
</dbReference>
<organism evidence="1">
    <name type="scientific">Ovis aries</name>
    <name type="common">Sheep</name>
    <dbReference type="NCBI Taxonomy" id="9940"/>
    <lineage>
        <taxon>Eukaryota</taxon>
        <taxon>Metazoa</taxon>
        <taxon>Chordata</taxon>
        <taxon>Craniata</taxon>
        <taxon>Vertebrata</taxon>
        <taxon>Euteleostomi</taxon>
        <taxon>Mammalia</taxon>
        <taxon>Eutheria</taxon>
        <taxon>Laurasiatheria</taxon>
        <taxon>Artiodactyla</taxon>
        <taxon>Ruminantia</taxon>
        <taxon>Pecora</taxon>
        <taxon>Bovidae</taxon>
        <taxon>Caprinae</taxon>
        <taxon>Ovis</taxon>
    </lineage>
</organism>